<dbReference type="Proteomes" id="UP000494206">
    <property type="component" value="Unassembled WGS sequence"/>
</dbReference>
<organism evidence="7 8">
    <name type="scientific">Caenorhabditis bovis</name>
    <dbReference type="NCBI Taxonomy" id="2654633"/>
    <lineage>
        <taxon>Eukaryota</taxon>
        <taxon>Metazoa</taxon>
        <taxon>Ecdysozoa</taxon>
        <taxon>Nematoda</taxon>
        <taxon>Chromadorea</taxon>
        <taxon>Rhabditida</taxon>
        <taxon>Rhabditina</taxon>
        <taxon>Rhabditomorpha</taxon>
        <taxon>Rhabditoidea</taxon>
        <taxon>Rhabditidae</taxon>
        <taxon>Peloderinae</taxon>
        <taxon>Caenorhabditis</taxon>
    </lineage>
</organism>
<dbReference type="SUPFAM" id="SSF57667">
    <property type="entry name" value="beta-beta-alpha zinc fingers"/>
    <property type="match status" value="2"/>
</dbReference>
<dbReference type="AlphaFoldDB" id="A0A8S1EW48"/>
<dbReference type="Gene3D" id="3.30.160.60">
    <property type="entry name" value="Classic Zinc Finger"/>
    <property type="match status" value="3"/>
</dbReference>
<evidence type="ECO:0000313" key="7">
    <source>
        <dbReference type="EMBL" id="CAB3405671.1"/>
    </source>
</evidence>
<protein>
    <recommendedName>
        <fullName evidence="6">C2H2-type domain-containing protein</fullName>
    </recommendedName>
</protein>
<evidence type="ECO:0000313" key="8">
    <source>
        <dbReference type="Proteomes" id="UP000494206"/>
    </source>
</evidence>
<reference evidence="7 8" key="1">
    <citation type="submission" date="2020-04" db="EMBL/GenBank/DDBJ databases">
        <authorList>
            <person name="Laetsch R D."/>
            <person name="Stevens L."/>
            <person name="Kumar S."/>
            <person name="Blaxter L. M."/>
        </authorList>
    </citation>
    <scope>NUCLEOTIDE SEQUENCE [LARGE SCALE GENOMIC DNA]</scope>
</reference>
<dbReference type="PROSITE" id="PS50157">
    <property type="entry name" value="ZINC_FINGER_C2H2_2"/>
    <property type="match status" value="3"/>
</dbReference>
<dbReference type="GO" id="GO:0000978">
    <property type="term" value="F:RNA polymerase II cis-regulatory region sequence-specific DNA binding"/>
    <property type="evidence" value="ECO:0007669"/>
    <property type="project" value="TreeGrafter"/>
</dbReference>
<dbReference type="OrthoDB" id="4748970at2759"/>
<dbReference type="EMBL" id="CADEPM010000004">
    <property type="protein sequence ID" value="CAB3405671.1"/>
    <property type="molecule type" value="Genomic_DNA"/>
</dbReference>
<dbReference type="InterPro" id="IPR036236">
    <property type="entry name" value="Znf_C2H2_sf"/>
</dbReference>
<dbReference type="GO" id="GO:0000981">
    <property type="term" value="F:DNA-binding transcription factor activity, RNA polymerase II-specific"/>
    <property type="evidence" value="ECO:0007669"/>
    <property type="project" value="TreeGrafter"/>
</dbReference>
<dbReference type="FunFam" id="3.30.160.60:FF:000007">
    <property type="entry name" value="Basic krueppel-like factor 3"/>
    <property type="match status" value="1"/>
</dbReference>
<keyword evidence="8" id="KW-1185">Reference proteome</keyword>
<feature type="domain" description="C2H2-type" evidence="6">
    <location>
        <begin position="239"/>
        <end position="268"/>
    </location>
</feature>
<dbReference type="Pfam" id="PF00096">
    <property type="entry name" value="zf-C2H2"/>
    <property type="match status" value="2"/>
</dbReference>
<dbReference type="PANTHER" id="PTHR23235">
    <property type="entry name" value="KRUEPPEL-LIKE TRANSCRIPTION FACTOR"/>
    <property type="match status" value="1"/>
</dbReference>
<keyword evidence="1" id="KW-0479">Metal-binding</keyword>
<feature type="domain" description="C2H2-type" evidence="6">
    <location>
        <begin position="299"/>
        <end position="324"/>
    </location>
</feature>
<evidence type="ECO:0000256" key="2">
    <source>
        <dbReference type="ARBA" id="ARBA00022771"/>
    </source>
</evidence>
<keyword evidence="2 4" id="KW-0863">Zinc-finger</keyword>
<comment type="caution">
    <text evidence="7">The sequence shown here is derived from an EMBL/GenBank/DDBJ whole genome shotgun (WGS) entry which is preliminary data.</text>
</comment>
<name>A0A8S1EW48_9PELO</name>
<feature type="domain" description="C2H2-type" evidence="6">
    <location>
        <begin position="269"/>
        <end position="298"/>
    </location>
</feature>
<dbReference type="PANTHER" id="PTHR23235:SF166">
    <property type="entry name" value="DENDRITIC ARBOR REDUCTION PROTEIN 1"/>
    <property type="match status" value="1"/>
</dbReference>
<evidence type="ECO:0000256" key="3">
    <source>
        <dbReference type="ARBA" id="ARBA00022833"/>
    </source>
</evidence>
<evidence type="ECO:0000256" key="1">
    <source>
        <dbReference type="ARBA" id="ARBA00022723"/>
    </source>
</evidence>
<evidence type="ECO:0000256" key="5">
    <source>
        <dbReference type="SAM" id="MobiDB-lite"/>
    </source>
</evidence>
<proteinExistence type="predicted"/>
<keyword evidence="3" id="KW-0862">Zinc</keyword>
<sequence>MHTMEQHTVYSTLDEAWIDIYDFIKSDTTCRQNFIGQVISKPRAPALSPLVTPNLINGGAKRLAQIAPREPPTLQLPPPGPIFNRPLTPPPPPPPPPQPAQPDYYATSYFPPSTSYTDVSYDPPYTYQHQHQQQQRQLPMKVETPPSSPEESASGTEYQELGPIAAQLPCIRADGMDLRHHRNELELVGCGSISSSPTTSSSSSAASDEGDRLLTASTSTATTPPALKRRAKQTKSVVHHCHYQGCFKFYSKSSHLKAHERTHSGEKPYVCDWANCSWKFARSDELTRHRRKHTGVKPFRCSLCGKQFARSDHLSLHMKKHRNV</sequence>
<evidence type="ECO:0000256" key="4">
    <source>
        <dbReference type="PROSITE-ProRule" id="PRU00042"/>
    </source>
</evidence>
<dbReference type="GO" id="GO:0008270">
    <property type="term" value="F:zinc ion binding"/>
    <property type="evidence" value="ECO:0007669"/>
    <property type="project" value="UniProtKB-KW"/>
</dbReference>
<feature type="compositionally biased region" description="Low complexity" evidence="5">
    <location>
        <begin position="128"/>
        <end position="152"/>
    </location>
</feature>
<accession>A0A8S1EW48</accession>
<feature type="compositionally biased region" description="Low complexity" evidence="5">
    <location>
        <begin position="192"/>
        <end position="226"/>
    </location>
</feature>
<feature type="region of interest" description="Disordered" evidence="5">
    <location>
        <begin position="69"/>
        <end position="157"/>
    </location>
</feature>
<gene>
    <name evidence="7" type="ORF">CBOVIS_LOCUS7839</name>
</gene>
<feature type="region of interest" description="Disordered" evidence="5">
    <location>
        <begin position="190"/>
        <end position="233"/>
    </location>
</feature>
<dbReference type="InterPro" id="IPR013087">
    <property type="entry name" value="Znf_C2H2_type"/>
</dbReference>
<dbReference type="PROSITE" id="PS00028">
    <property type="entry name" value="ZINC_FINGER_C2H2_1"/>
    <property type="match status" value="3"/>
</dbReference>
<dbReference type="SMART" id="SM00355">
    <property type="entry name" value="ZnF_C2H2"/>
    <property type="match status" value="3"/>
</dbReference>
<feature type="compositionally biased region" description="Pro residues" evidence="5">
    <location>
        <begin position="69"/>
        <end position="100"/>
    </location>
</feature>
<evidence type="ECO:0000259" key="6">
    <source>
        <dbReference type="PROSITE" id="PS50157"/>
    </source>
</evidence>